<dbReference type="InterPro" id="IPR013154">
    <property type="entry name" value="ADH-like_N"/>
</dbReference>
<dbReference type="EMBL" id="LJCQ01000354">
    <property type="protein sequence ID" value="KPV45904.1"/>
    <property type="molecule type" value="Genomic_DNA"/>
</dbReference>
<reference evidence="6 7" key="2">
    <citation type="submission" date="2015-09" db="EMBL/GenBank/DDBJ databases">
        <title>Heavy metals and arsenic resistance mechanisms in polyextremophilic archaea of the family Ferroplasmaceae.</title>
        <authorList>
            <person name="Bulaev A.G."/>
            <person name="Kanygina A.V."/>
        </authorList>
    </citation>
    <scope>NUCLEOTIDE SEQUENCE [LARGE SCALE GENOMIC DNA]</scope>
    <source>
        <strain evidence="6 7">VT</strain>
    </source>
</reference>
<sequence>MRAFFLNGVKNVSVLDIDEPDLKENEVKIRVMACGVCGSDIHSYYGKNPLIKYPVVPGHELSGIVVESKSSLFHSGDRVVVDPNIPCNKCRYCRSGKKNFCEHFTSIGNNIYGGFAEYVNVPDSQVYKIPDNLSYERASVTEPVACIIHGLDIVNAKIGESALILGAGFIGLTFFQILKNMGYNPLIVAELNEYRKNIARELGADVVIGNIKNYVKEKTGNYGVDLIVDTTGSMKLLEESIDIISNDGRILAFAVYDPDAYASIKPSLIYQKEIKIAGEFTNPYTMERSLNLISSGAINLDILLNKKVDINNIESALNGSIKDSIKVIVNNSDNHLCK</sequence>
<dbReference type="SUPFAM" id="SSF51735">
    <property type="entry name" value="NAD(P)-binding Rossmann-fold domains"/>
    <property type="match status" value="1"/>
</dbReference>
<gene>
    <name evidence="6" type="ORF">AOG54_06935</name>
    <name evidence="5" type="ORF">SE19_07845</name>
</gene>
<dbReference type="GO" id="GO:0046872">
    <property type="term" value="F:metal ion binding"/>
    <property type="evidence" value="ECO:0007669"/>
    <property type="project" value="UniProtKB-KW"/>
</dbReference>
<protein>
    <recommendedName>
        <fullName evidence="4">Enoyl reductase (ER) domain-containing protein</fullName>
    </recommendedName>
</protein>
<organism evidence="5 8">
    <name type="scientific">Acidiplasma aeolicum</name>
    <dbReference type="NCBI Taxonomy" id="507754"/>
    <lineage>
        <taxon>Archaea</taxon>
        <taxon>Methanobacteriati</taxon>
        <taxon>Thermoplasmatota</taxon>
        <taxon>Thermoplasmata</taxon>
        <taxon>Thermoplasmatales</taxon>
        <taxon>Ferroplasmaceae</taxon>
        <taxon>Acidiplasma</taxon>
    </lineage>
</organism>
<dbReference type="Proteomes" id="UP000050515">
    <property type="component" value="Unassembled WGS sequence"/>
</dbReference>
<evidence type="ECO:0000256" key="3">
    <source>
        <dbReference type="ARBA" id="ARBA00023002"/>
    </source>
</evidence>
<dbReference type="GO" id="GO:0044281">
    <property type="term" value="P:small molecule metabolic process"/>
    <property type="evidence" value="ECO:0007669"/>
    <property type="project" value="UniProtKB-ARBA"/>
</dbReference>
<evidence type="ECO:0000313" key="5">
    <source>
        <dbReference type="EMBL" id="KPV45904.1"/>
    </source>
</evidence>
<dbReference type="RefSeq" id="WP_048100910.1">
    <property type="nucleotide sequence ID" value="NZ_JBBYJF010000017.1"/>
</dbReference>
<dbReference type="InterPro" id="IPR013149">
    <property type="entry name" value="ADH-like_C"/>
</dbReference>
<dbReference type="AlphaFoldDB" id="A0A0P9CKL8"/>
<evidence type="ECO:0000313" key="8">
    <source>
        <dbReference type="Proteomes" id="UP000050515"/>
    </source>
</evidence>
<dbReference type="PANTHER" id="PTHR43401:SF2">
    <property type="entry name" value="L-THREONINE 3-DEHYDROGENASE"/>
    <property type="match status" value="1"/>
</dbReference>
<dbReference type="Pfam" id="PF00107">
    <property type="entry name" value="ADH_zinc_N"/>
    <property type="match status" value="1"/>
</dbReference>
<reference evidence="5 8" key="1">
    <citation type="submission" date="2015-09" db="EMBL/GenBank/DDBJ databases">
        <title>Draft genome sequence of Acidiplasma aeolicum DSM 18409.</title>
        <authorList>
            <person name="Hemp J."/>
        </authorList>
    </citation>
    <scope>NUCLEOTIDE SEQUENCE [LARGE SCALE GENOMIC DNA]</scope>
    <source>
        <strain evidence="5 8">V</strain>
    </source>
</reference>
<keyword evidence="7" id="KW-1185">Reference proteome</keyword>
<comment type="caution">
    <text evidence="5">The sequence shown here is derived from an EMBL/GenBank/DDBJ whole genome shotgun (WGS) entry which is preliminary data.</text>
</comment>
<dbReference type="InterPro" id="IPR011032">
    <property type="entry name" value="GroES-like_sf"/>
</dbReference>
<dbReference type="SMART" id="SM00829">
    <property type="entry name" value="PKS_ER"/>
    <property type="match status" value="1"/>
</dbReference>
<dbReference type="InterPro" id="IPR036291">
    <property type="entry name" value="NAD(P)-bd_dom_sf"/>
</dbReference>
<dbReference type="GO" id="GO:0051262">
    <property type="term" value="P:protein tetramerization"/>
    <property type="evidence" value="ECO:0007669"/>
    <property type="project" value="UniProtKB-ARBA"/>
</dbReference>
<dbReference type="Gene3D" id="3.90.180.10">
    <property type="entry name" value="Medium-chain alcohol dehydrogenases, catalytic domain"/>
    <property type="match status" value="1"/>
</dbReference>
<proteinExistence type="predicted"/>
<accession>A0A0P9CKL8</accession>
<dbReference type="GO" id="GO:0030554">
    <property type="term" value="F:adenyl nucleotide binding"/>
    <property type="evidence" value="ECO:0007669"/>
    <property type="project" value="UniProtKB-ARBA"/>
</dbReference>
<dbReference type="OrthoDB" id="75495at2157"/>
<evidence type="ECO:0000313" key="6">
    <source>
        <dbReference type="EMBL" id="KQB33510.1"/>
    </source>
</evidence>
<name>A0A0P9CKL8_9ARCH</name>
<dbReference type="SUPFAM" id="SSF50129">
    <property type="entry name" value="GroES-like"/>
    <property type="match status" value="1"/>
</dbReference>
<dbReference type="EMBL" id="LKBG01000292">
    <property type="protein sequence ID" value="KQB33510.1"/>
    <property type="molecule type" value="Genomic_DNA"/>
</dbReference>
<dbReference type="InterPro" id="IPR050129">
    <property type="entry name" value="Zn_alcohol_dh"/>
</dbReference>
<dbReference type="GO" id="GO:0043168">
    <property type="term" value="F:anion binding"/>
    <property type="evidence" value="ECO:0007669"/>
    <property type="project" value="UniProtKB-ARBA"/>
</dbReference>
<keyword evidence="3" id="KW-0560">Oxidoreductase</keyword>
<keyword evidence="1" id="KW-0479">Metal-binding</keyword>
<dbReference type="PANTHER" id="PTHR43401">
    <property type="entry name" value="L-THREONINE 3-DEHYDROGENASE"/>
    <property type="match status" value="1"/>
</dbReference>
<keyword evidence="2" id="KW-0862">Zinc</keyword>
<dbReference type="CDD" id="cd08234">
    <property type="entry name" value="threonine_DH_like"/>
    <property type="match status" value="1"/>
</dbReference>
<evidence type="ECO:0000259" key="4">
    <source>
        <dbReference type="SMART" id="SM00829"/>
    </source>
</evidence>
<dbReference type="Gene3D" id="3.40.50.720">
    <property type="entry name" value="NAD(P)-binding Rossmann-like Domain"/>
    <property type="match status" value="1"/>
</dbReference>
<dbReference type="GO" id="GO:0016616">
    <property type="term" value="F:oxidoreductase activity, acting on the CH-OH group of donors, NAD or NADP as acceptor"/>
    <property type="evidence" value="ECO:0007669"/>
    <property type="project" value="UniProtKB-ARBA"/>
</dbReference>
<dbReference type="InterPro" id="IPR020843">
    <property type="entry name" value="ER"/>
</dbReference>
<dbReference type="PATRIC" id="fig|507754.4.peg.967"/>
<dbReference type="Pfam" id="PF08240">
    <property type="entry name" value="ADH_N"/>
    <property type="match status" value="1"/>
</dbReference>
<evidence type="ECO:0000256" key="1">
    <source>
        <dbReference type="ARBA" id="ARBA00022723"/>
    </source>
</evidence>
<dbReference type="Proteomes" id="UP000050320">
    <property type="component" value="Unassembled WGS sequence"/>
</dbReference>
<evidence type="ECO:0000256" key="2">
    <source>
        <dbReference type="ARBA" id="ARBA00022833"/>
    </source>
</evidence>
<feature type="domain" description="Enoyl reductase (ER)" evidence="4">
    <location>
        <begin position="8"/>
        <end position="329"/>
    </location>
</feature>
<evidence type="ECO:0000313" key="7">
    <source>
        <dbReference type="Proteomes" id="UP000050320"/>
    </source>
</evidence>
<dbReference type="GeneID" id="84221647"/>